<reference evidence="1" key="1">
    <citation type="journal article" date="2016" name="Nat. Genet.">
        <title>A high-quality carrot genome assembly provides new insights into carotenoid accumulation and asterid genome evolution.</title>
        <authorList>
            <person name="Iorizzo M."/>
            <person name="Ellison S."/>
            <person name="Senalik D."/>
            <person name="Zeng P."/>
            <person name="Satapoomin P."/>
            <person name="Huang J."/>
            <person name="Bowman M."/>
            <person name="Iovene M."/>
            <person name="Sanseverino W."/>
            <person name="Cavagnaro P."/>
            <person name="Yildiz M."/>
            <person name="Macko-Podgorni A."/>
            <person name="Moranska E."/>
            <person name="Grzebelus E."/>
            <person name="Grzebelus D."/>
            <person name="Ashrafi H."/>
            <person name="Zheng Z."/>
            <person name="Cheng S."/>
            <person name="Spooner D."/>
            <person name="Van Deynze A."/>
            <person name="Simon P."/>
        </authorList>
    </citation>
    <scope>NUCLEOTIDE SEQUENCE [LARGE SCALE GENOMIC DNA]</scope>
    <source>
        <tissue evidence="1">Leaf</tissue>
    </source>
</reference>
<dbReference type="AlphaFoldDB" id="A0A164UR71"/>
<dbReference type="SUPFAM" id="SSF117281">
    <property type="entry name" value="Kelch motif"/>
    <property type="match status" value="1"/>
</dbReference>
<dbReference type="Proteomes" id="UP000077755">
    <property type="component" value="Chromosome 7"/>
</dbReference>
<sequence>MEVPRKKEIKEDVMVESDRGWWLTDFQKDLTENSEIVFVPYFELAIRLTDDYDNLGWLKIDPPKFWFVDKAVRREHSHTDSDPPCSHVHSNPDPLRRCFHFYTNSVDMIKVKDIHFCKYPLFCCSASIGSTIYCVGGDKDIDADVNAIFSELIGPPITSNPHNFSRTVPRNNLSHKIGSLDPRDRKICWMLDNAPTLFSPRYLPKIVAVGEKIYLFGGNRLPVNNLDYVPFAEVFDPEAAPIKCFPICDPPFPSRIGQGILFVAPFLGRYGERKILVMSRAIYIDPPLGADAAAIYDIPTDTWEPFYDPDRWQLLHHTHDIIGAPIPVAHQDSIYWLGGRFEESPIRIASYNWKTKHFWKGTIYGLQHESPFDYINDSSKILLHLNRDLFYLVWDDLVSVSTSDDDRDHDHTHIHFTLLRVCREDPPSTSLSAFVVGCFSYILPLTCDVERAYVLKYLTCVHYLLGVKGDIILTKSTQERRLKKILLGCSLR</sequence>
<dbReference type="Gene3D" id="2.120.10.80">
    <property type="entry name" value="Kelch-type beta propeller"/>
    <property type="match status" value="1"/>
</dbReference>
<protein>
    <submittedName>
        <fullName evidence="1">Uncharacterized protein</fullName>
    </submittedName>
</protein>
<organism evidence="1">
    <name type="scientific">Daucus carota subsp. sativus</name>
    <name type="common">Carrot</name>
    <dbReference type="NCBI Taxonomy" id="79200"/>
    <lineage>
        <taxon>Eukaryota</taxon>
        <taxon>Viridiplantae</taxon>
        <taxon>Streptophyta</taxon>
        <taxon>Embryophyta</taxon>
        <taxon>Tracheophyta</taxon>
        <taxon>Spermatophyta</taxon>
        <taxon>Magnoliopsida</taxon>
        <taxon>eudicotyledons</taxon>
        <taxon>Gunneridae</taxon>
        <taxon>Pentapetalae</taxon>
        <taxon>asterids</taxon>
        <taxon>campanulids</taxon>
        <taxon>Apiales</taxon>
        <taxon>Apiaceae</taxon>
        <taxon>Apioideae</taxon>
        <taxon>Scandiceae</taxon>
        <taxon>Daucinae</taxon>
        <taxon>Daucus</taxon>
        <taxon>Daucus sect. Daucus</taxon>
    </lineage>
</organism>
<gene>
    <name evidence="1" type="ORF">DCAR_026319</name>
    <name evidence="2" type="ORF">DCAR_0730230</name>
</gene>
<evidence type="ECO:0000313" key="3">
    <source>
        <dbReference type="Proteomes" id="UP000077755"/>
    </source>
</evidence>
<proteinExistence type="predicted"/>
<name>A0A164UR71_DAUCS</name>
<reference evidence="2" key="2">
    <citation type="submission" date="2022-03" db="EMBL/GenBank/DDBJ databases">
        <title>Draft title - Genomic analysis of global carrot germplasm unveils the trajectory of domestication and the origin of high carotenoid orange carrot.</title>
        <authorList>
            <person name="Iorizzo M."/>
            <person name="Ellison S."/>
            <person name="Senalik D."/>
            <person name="Macko-Podgorni A."/>
            <person name="Grzebelus D."/>
            <person name="Bostan H."/>
            <person name="Rolling W."/>
            <person name="Curaba J."/>
            <person name="Simon P."/>
        </authorList>
    </citation>
    <scope>NUCLEOTIDE SEQUENCE</scope>
    <source>
        <tissue evidence="2">Leaf</tissue>
    </source>
</reference>
<accession>A0A164UR71</accession>
<dbReference type="EMBL" id="CP093349">
    <property type="protein sequence ID" value="WOH10760.1"/>
    <property type="molecule type" value="Genomic_DNA"/>
</dbReference>
<evidence type="ECO:0000313" key="1">
    <source>
        <dbReference type="EMBL" id="KZM89244.1"/>
    </source>
</evidence>
<keyword evidence="3" id="KW-1185">Reference proteome</keyword>
<dbReference type="Gramene" id="KZM89244">
    <property type="protein sequence ID" value="KZM89244"/>
    <property type="gene ID" value="DCAR_026319"/>
</dbReference>
<dbReference type="InterPro" id="IPR015915">
    <property type="entry name" value="Kelch-typ_b-propeller"/>
</dbReference>
<dbReference type="EMBL" id="LNRQ01000007">
    <property type="protein sequence ID" value="KZM89244.1"/>
    <property type="molecule type" value="Genomic_DNA"/>
</dbReference>
<evidence type="ECO:0000313" key="2">
    <source>
        <dbReference type="EMBL" id="WOH10760.1"/>
    </source>
</evidence>